<dbReference type="PANTHER" id="PTHR45138:SF9">
    <property type="entry name" value="DIGUANYLATE CYCLASE DGCM-RELATED"/>
    <property type="match status" value="1"/>
</dbReference>
<comment type="caution">
    <text evidence="3">The sequence shown here is derived from an EMBL/GenBank/DDBJ whole genome shotgun (WGS) entry which is preliminary data.</text>
</comment>
<feature type="coiled-coil region" evidence="1">
    <location>
        <begin position="135"/>
        <end position="169"/>
    </location>
</feature>
<dbReference type="NCBIfam" id="TIGR00254">
    <property type="entry name" value="GGDEF"/>
    <property type="match status" value="1"/>
</dbReference>
<dbReference type="GO" id="GO:0005886">
    <property type="term" value="C:plasma membrane"/>
    <property type="evidence" value="ECO:0007669"/>
    <property type="project" value="TreeGrafter"/>
</dbReference>
<keyword evidence="1" id="KW-0175">Coiled coil</keyword>
<dbReference type="InterPro" id="IPR043128">
    <property type="entry name" value="Rev_trsase/Diguanyl_cyclase"/>
</dbReference>
<protein>
    <submittedName>
        <fullName evidence="3">Diguanylate cyclase</fullName>
    </submittedName>
</protein>
<evidence type="ECO:0000313" key="3">
    <source>
        <dbReference type="EMBL" id="MVN88222.1"/>
    </source>
</evidence>
<gene>
    <name evidence="3" type="ORF">GO986_15840</name>
</gene>
<dbReference type="SMART" id="SM00267">
    <property type="entry name" value="GGDEF"/>
    <property type="match status" value="1"/>
</dbReference>
<dbReference type="Proteomes" id="UP000483286">
    <property type="component" value="Unassembled WGS sequence"/>
</dbReference>
<accession>A0A7C9M3C8</accession>
<proteinExistence type="predicted"/>
<dbReference type="InterPro" id="IPR000160">
    <property type="entry name" value="GGDEF_dom"/>
</dbReference>
<dbReference type="Gene3D" id="3.30.70.270">
    <property type="match status" value="1"/>
</dbReference>
<evidence type="ECO:0000259" key="2">
    <source>
        <dbReference type="PROSITE" id="PS50887"/>
    </source>
</evidence>
<reference evidence="3 4" key="1">
    <citation type="submission" date="2019-12" db="EMBL/GenBank/DDBJ databases">
        <title>Deinococcus sp. HMF7620 Genome sequencing and assembly.</title>
        <authorList>
            <person name="Kang H."/>
            <person name="Kim H."/>
            <person name="Joh K."/>
        </authorList>
    </citation>
    <scope>NUCLEOTIDE SEQUENCE [LARGE SCALE GENOMIC DNA]</scope>
    <source>
        <strain evidence="3 4">HMF7620</strain>
    </source>
</reference>
<dbReference type="GO" id="GO:0043709">
    <property type="term" value="P:cell adhesion involved in single-species biofilm formation"/>
    <property type="evidence" value="ECO:0007669"/>
    <property type="project" value="TreeGrafter"/>
</dbReference>
<dbReference type="CDD" id="cd01949">
    <property type="entry name" value="GGDEF"/>
    <property type="match status" value="1"/>
</dbReference>
<dbReference type="AlphaFoldDB" id="A0A7C9M3C8"/>
<dbReference type="GO" id="GO:0052621">
    <property type="term" value="F:diguanylate cyclase activity"/>
    <property type="evidence" value="ECO:0007669"/>
    <property type="project" value="TreeGrafter"/>
</dbReference>
<dbReference type="EMBL" id="WQLB01000025">
    <property type="protein sequence ID" value="MVN88222.1"/>
    <property type="molecule type" value="Genomic_DNA"/>
</dbReference>
<evidence type="ECO:0000313" key="4">
    <source>
        <dbReference type="Proteomes" id="UP000483286"/>
    </source>
</evidence>
<feature type="domain" description="GGDEF" evidence="2">
    <location>
        <begin position="356"/>
        <end position="481"/>
    </location>
</feature>
<dbReference type="InterPro" id="IPR050469">
    <property type="entry name" value="Diguanylate_Cyclase"/>
</dbReference>
<dbReference type="PANTHER" id="PTHR45138">
    <property type="entry name" value="REGULATORY COMPONENTS OF SENSORY TRANSDUCTION SYSTEM"/>
    <property type="match status" value="1"/>
</dbReference>
<dbReference type="Pfam" id="PF00990">
    <property type="entry name" value="GGDEF"/>
    <property type="match status" value="1"/>
</dbReference>
<evidence type="ECO:0000256" key="1">
    <source>
        <dbReference type="SAM" id="Coils"/>
    </source>
</evidence>
<organism evidence="3 4">
    <name type="scientific">Deinococcus arboris</name>
    <dbReference type="NCBI Taxonomy" id="2682977"/>
    <lineage>
        <taxon>Bacteria</taxon>
        <taxon>Thermotogati</taxon>
        <taxon>Deinococcota</taxon>
        <taxon>Deinococci</taxon>
        <taxon>Deinococcales</taxon>
        <taxon>Deinococcaceae</taxon>
        <taxon>Deinococcus</taxon>
    </lineage>
</organism>
<dbReference type="SUPFAM" id="SSF55073">
    <property type="entry name" value="Nucleotide cyclase"/>
    <property type="match status" value="1"/>
</dbReference>
<dbReference type="InterPro" id="IPR029787">
    <property type="entry name" value="Nucleotide_cyclase"/>
</dbReference>
<dbReference type="GO" id="GO:1902201">
    <property type="term" value="P:negative regulation of bacterial-type flagellum-dependent cell motility"/>
    <property type="evidence" value="ECO:0007669"/>
    <property type="project" value="TreeGrafter"/>
</dbReference>
<keyword evidence="4" id="KW-1185">Reference proteome</keyword>
<dbReference type="PROSITE" id="PS50887">
    <property type="entry name" value="GGDEF"/>
    <property type="match status" value="1"/>
</dbReference>
<sequence length="483" mass="51484">MRSCLLLKRTPCTVSPRACASNLSGWRPVMGKHLRVSAMPEPYDREILTRLACIAAQLTSAERVVATLVDGLSVTSGAESEGASQSRLPLLTALPLQKAGVGQVGTVKLYSSTLFVLSTEQQQALQDLVIGAVHELELQAKLDQARVELHAAHRQRRTLERRLEHARTLDALHTLSDRSLTPCEVALQSARLIGPAIGADWTGLVTFAAGVPRVQAAHRRTGQPDFTAYLGTPGSVTSRLDALQRPYYLSAYPKHPHAVPAAVRAGVQAMAWLPLGEWEDTAYVLAVARTGPARTAAWRSTDRTLLNAAARSVRAALHQRAAVSAATAAARTDSLTGTGNRRALDVDLAQALDKGQALALTLIDLDGFKALNDVHGHAAGDCALRVFASTLQGTGSAVYRLGGDEFVLLDSSERPASDTEVELQRALRAASGAVGASLGASVGTVHSPEDAQEADVLLALADRRMYEMKRQRHRRSAPLAPCG</sequence>
<name>A0A7C9M3C8_9DEIO</name>